<keyword evidence="1" id="KW-0812">Transmembrane</keyword>
<comment type="caution">
    <text evidence="2">The sequence shown here is derived from an EMBL/GenBank/DDBJ whole genome shotgun (WGS) entry which is preliminary data.</text>
</comment>
<keyword evidence="1" id="KW-1133">Transmembrane helix</keyword>
<dbReference type="Proteomes" id="UP000004431">
    <property type="component" value="Unassembled WGS sequence"/>
</dbReference>
<accession>A0ABN0B1X8</accession>
<dbReference type="EMBL" id="AEDQ01000003">
    <property type="protein sequence ID" value="EFL44729.1"/>
    <property type="molecule type" value="Genomic_DNA"/>
</dbReference>
<feature type="transmembrane region" description="Helical" evidence="1">
    <location>
        <begin position="16"/>
        <end position="42"/>
    </location>
</feature>
<feature type="transmembrane region" description="Helical" evidence="1">
    <location>
        <begin position="78"/>
        <end position="111"/>
    </location>
</feature>
<evidence type="ECO:0000313" key="3">
    <source>
        <dbReference type="Proteomes" id="UP000004431"/>
    </source>
</evidence>
<name>A0ABN0B1X8_9ACTN</name>
<protein>
    <recommendedName>
        <fullName evidence="4">TIGR02185 family protein</fullName>
    </recommendedName>
</protein>
<reference evidence="2 3" key="1">
    <citation type="submission" date="2010-08" db="EMBL/GenBank/DDBJ databases">
        <authorList>
            <person name="Durkin A.S."/>
            <person name="Madupu R."/>
            <person name="Torralba M."/>
            <person name="Gillis M."/>
            <person name="Methe B."/>
            <person name="Sutton G."/>
            <person name="Nelson K.E."/>
        </authorList>
    </citation>
    <scope>NUCLEOTIDE SEQUENCE [LARGE SCALE GENOMIC DNA]</scope>
    <source>
        <strain evidence="2 3">PB189-T1-4</strain>
    </source>
</reference>
<evidence type="ECO:0000256" key="1">
    <source>
        <dbReference type="SAM" id="Phobius"/>
    </source>
</evidence>
<keyword evidence="1" id="KW-0472">Membrane</keyword>
<dbReference type="InterPro" id="IPR011733">
    <property type="entry name" value="CHP02185_IM"/>
</dbReference>
<dbReference type="RefSeq" id="WP_006303505.1">
    <property type="nucleotide sequence ID" value="NZ_AEDQ01000003.1"/>
</dbReference>
<feature type="transmembrane region" description="Helical" evidence="1">
    <location>
        <begin position="123"/>
        <end position="146"/>
    </location>
</feature>
<dbReference type="NCBIfam" id="TIGR02185">
    <property type="entry name" value="Trep_Strep"/>
    <property type="match status" value="1"/>
</dbReference>
<dbReference type="Pfam" id="PF09605">
    <property type="entry name" value="Trep_Strep"/>
    <property type="match status" value="1"/>
</dbReference>
<evidence type="ECO:0008006" key="4">
    <source>
        <dbReference type="Google" id="ProtNLM"/>
    </source>
</evidence>
<organism evidence="2 3">
    <name type="scientific">Fannyhessea vaginae PB189-T1-4</name>
    <dbReference type="NCBI Taxonomy" id="866774"/>
    <lineage>
        <taxon>Bacteria</taxon>
        <taxon>Bacillati</taxon>
        <taxon>Actinomycetota</taxon>
        <taxon>Coriobacteriia</taxon>
        <taxon>Coriobacteriales</taxon>
        <taxon>Atopobiaceae</taxon>
        <taxon>Fannyhessea</taxon>
    </lineage>
</organism>
<evidence type="ECO:0000313" key="2">
    <source>
        <dbReference type="EMBL" id="EFL44729.1"/>
    </source>
</evidence>
<proteinExistence type="predicted"/>
<gene>
    <name evidence="2" type="ORF">HMPREF9248_0800</name>
</gene>
<sequence>MNHTPNGTLKIKDLTLIGIFLVIYYIVIGIASMTAVFCAMAANSVAVSLACFALAPLSCGVITGPLVILLMTKIQKPWGFFVFGIIPTFLLAFTGHTFIVPLVGVVFVAAAEGILRAGHYTSFRAMLASCSVFNIWTTLPLVAVFFSEKMQTSMIKKMGTDLFSHVFTVPHIALIMVVALIAGALGALLGHAMLKKHFEKAGIA</sequence>
<feature type="transmembrane region" description="Helical" evidence="1">
    <location>
        <begin position="166"/>
        <end position="190"/>
    </location>
</feature>
<keyword evidence="3" id="KW-1185">Reference proteome</keyword>
<feature type="transmembrane region" description="Helical" evidence="1">
    <location>
        <begin position="49"/>
        <end position="72"/>
    </location>
</feature>